<keyword evidence="1" id="KW-0732">Signal</keyword>
<evidence type="ECO:0000256" key="1">
    <source>
        <dbReference type="SAM" id="SignalP"/>
    </source>
</evidence>
<reference evidence="2 3" key="1">
    <citation type="journal article" date="2020" name="Mol. Biol. Evol.">
        <title>Distinct Expression and Methylation Patterns for Genes with Different Fates following a Single Whole-Genome Duplication in Flowering Plants.</title>
        <authorList>
            <person name="Shi T."/>
            <person name="Rahmani R.S."/>
            <person name="Gugger P.F."/>
            <person name="Wang M."/>
            <person name="Li H."/>
            <person name="Zhang Y."/>
            <person name="Li Z."/>
            <person name="Wang Q."/>
            <person name="Van de Peer Y."/>
            <person name="Marchal K."/>
            <person name="Chen J."/>
        </authorList>
    </citation>
    <scope>NUCLEOTIDE SEQUENCE [LARGE SCALE GENOMIC DNA]</scope>
    <source>
        <tissue evidence="2">Leaf</tissue>
    </source>
</reference>
<name>A0A822ZAE9_NELNU</name>
<evidence type="ECO:0008006" key="4">
    <source>
        <dbReference type="Google" id="ProtNLM"/>
    </source>
</evidence>
<sequence length="64" mass="7461">MTVYILHMIPSTLSFCIQLTTCKDLQICCSRAEERRINRDGFQVFNSQQTNFDIEQIAKSVTWS</sequence>
<proteinExistence type="predicted"/>
<accession>A0A822ZAE9</accession>
<gene>
    <name evidence="2" type="ORF">HUJ06_000312</name>
</gene>
<feature type="signal peptide" evidence="1">
    <location>
        <begin position="1"/>
        <end position="22"/>
    </location>
</feature>
<keyword evidence="3" id="KW-1185">Reference proteome</keyword>
<comment type="caution">
    <text evidence="2">The sequence shown here is derived from an EMBL/GenBank/DDBJ whole genome shotgun (WGS) entry which is preliminary data.</text>
</comment>
<dbReference type="EMBL" id="DUZY01000006">
    <property type="protein sequence ID" value="DAD42082.1"/>
    <property type="molecule type" value="Genomic_DNA"/>
</dbReference>
<evidence type="ECO:0000313" key="2">
    <source>
        <dbReference type="EMBL" id="DAD42082.1"/>
    </source>
</evidence>
<organism evidence="2 3">
    <name type="scientific">Nelumbo nucifera</name>
    <name type="common">Sacred lotus</name>
    <dbReference type="NCBI Taxonomy" id="4432"/>
    <lineage>
        <taxon>Eukaryota</taxon>
        <taxon>Viridiplantae</taxon>
        <taxon>Streptophyta</taxon>
        <taxon>Embryophyta</taxon>
        <taxon>Tracheophyta</taxon>
        <taxon>Spermatophyta</taxon>
        <taxon>Magnoliopsida</taxon>
        <taxon>Proteales</taxon>
        <taxon>Nelumbonaceae</taxon>
        <taxon>Nelumbo</taxon>
    </lineage>
</organism>
<dbReference type="AlphaFoldDB" id="A0A822ZAE9"/>
<feature type="chain" id="PRO_5033059109" description="Secreted protein" evidence="1">
    <location>
        <begin position="23"/>
        <end position="64"/>
    </location>
</feature>
<evidence type="ECO:0000313" key="3">
    <source>
        <dbReference type="Proteomes" id="UP000607653"/>
    </source>
</evidence>
<dbReference type="Proteomes" id="UP000607653">
    <property type="component" value="Unassembled WGS sequence"/>
</dbReference>
<protein>
    <recommendedName>
        <fullName evidence="4">Secreted protein</fullName>
    </recommendedName>
</protein>